<reference evidence="1 2" key="1">
    <citation type="submission" date="2018-05" db="EMBL/GenBank/DDBJ databases">
        <title>Rhodoferax soyangensis sp.nov., isolated from an oligotrophic freshwater lake.</title>
        <authorList>
            <person name="Park M."/>
        </authorList>
    </citation>
    <scope>NUCLEOTIDE SEQUENCE [LARGE SCALE GENOMIC DNA]</scope>
    <source>
        <strain evidence="1 2">IMCC26218</strain>
    </source>
</reference>
<dbReference type="EMBL" id="QFZK01000001">
    <property type="protein sequence ID" value="RFO98873.1"/>
    <property type="molecule type" value="Genomic_DNA"/>
</dbReference>
<accession>A0A3E1RI08</accession>
<sequence length="167" mass="17343">MVLALVILVLIMMLGIVAIGTSNTQFKLAGNIQFDNNALNNAELAITTAEKWLVIGSNYLDPGFDSYSASTSPALYPLGSSAAAVASPLTTMYSSANAICVDSNASCTSSYVIQLMSQNSTLPNVSLDSDGVCNKVNTYQIFGRGTGGSGASKTLASYYSVKSCNPP</sequence>
<dbReference type="Proteomes" id="UP000260665">
    <property type="component" value="Unassembled WGS sequence"/>
</dbReference>
<gene>
    <name evidence="1" type="ORF">DIC66_03105</name>
</gene>
<proteinExistence type="predicted"/>
<keyword evidence="2" id="KW-1185">Reference proteome</keyword>
<organism evidence="1 2">
    <name type="scientific">Rhodoferax lacus</name>
    <dbReference type="NCBI Taxonomy" id="2184758"/>
    <lineage>
        <taxon>Bacteria</taxon>
        <taxon>Pseudomonadati</taxon>
        <taxon>Pseudomonadota</taxon>
        <taxon>Betaproteobacteria</taxon>
        <taxon>Burkholderiales</taxon>
        <taxon>Comamonadaceae</taxon>
        <taxon>Rhodoferax</taxon>
    </lineage>
</organism>
<name>A0A3E1RI08_9BURK</name>
<evidence type="ECO:0000313" key="2">
    <source>
        <dbReference type="Proteomes" id="UP000260665"/>
    </source>
</evidence>
<dbReference type="AlphaFoldDB" id="A0A3E1RI08"/>
<comment type="caution">
    <text evidence="1">The sequence shown here is derived from an EMBL/GenBank/DDBJ whole genome shotgun (WGS) entry which is preliminary data.</text>
</comment>
<evidence type="ECO:0000313" key="1">
    <source>
        <dbReference type="EMBL" id="RFO98873.1"/>
    </source>
</evidence>
<evidence type="ECO:0008006" key="3">
    <source>
        <dbReference type="Google" id="ProtNLM"/>
    </source>
</evidence>
<protein>
    <recommendedName>
        <fullName evidence="3">Type 4 fimbrial biogenesis protein PilX N-terminal domain-containing protein</fullName>
    </recommendedName>
</protein>